<accession>A0A8T0V607</accession>
<evidence type="ECO:0000313" key="3">
    <source>
        <dbReference type="Proteomes" id="UP000823388"/>
    </source>
</evidence>
<protein>
    <submittedName>
        <fullName evidence="2">Uncharacterized protein</fullName>
    </submittedName>
</protein>
<dbReference type="AlphaFoldDB" id="A0A8T0V607"/>
<evidence type="ECO:0000313" key="2">
    <source>
        <dbReference type="EMBL" id="KAG2632131.1"/>
    </source>
</evidence>
<sequence length="119" mass="13225">MQPTMENAFDHWSNVATMGMPGIVIISASVEHGMCSGVDTLNMKAESKSEKLDRDDQSNNYDMFPSSESKQLNTMQSARTEELRDCNTFSDTHCTVRESLSDATTSYTDDKAQEKIISA</sequence>
<name>A0A8T0V607_PANVG</name>
<gene>
    <name evidence="2" type="ORF">PVAP13_2NG083146</name>
</gene>
<feature type="region of interest" description="Disordered" evidence="1">
    <location>
        <begin position="46"/>
        <end position="74"/>
    </location>
</feature>
<feature type="compositionally biased region" description="Polar residues" evidence="1">
    <location>
        <begin position="58"/>
        <end position="74"/>
    </location>
</feature>
<proteinExistence type="predicted"/>
<reference evidence="2" key="1">
    <citation type="submission" date="2020-05" db="EMBL/GenBank/DDBJ databases">
        <title>WGS assembly of Panicum virgatum.</title>
        <authorList>
            <person name="Lovell J.T."/>
            <person name="Jenkins J."/>
            <person name="Shu S."/>
            <person name="Juenger T.E."/>
            <person name="Schmutz J."/>
        </authorList>
    </citation>
    <scope>NUCLEOTIDE SEQUENCE</scope>
    <source>
        <strain evidence="2">AP13</strain>
    </source>
</reference>
<keyword evidence="3" id="KW-1185">Reference proteome</keyword>
<comment type="caution">
    <text evidence="2">The sequence shown here is derived from an EMBL/GenBank/DDBJ whole genome shotgun (WGS) entry which is preliminary data.</text>
</comment>
<dbReference type="Proteomes" id="UP000823388">
    <property type="component" value="Chromosome 2N"/>
</dbReference>
<evidence type="ECO:0000256" key="1">
    <source>
        <dbReference type="SAM" id="MobiDB-lite"/>
    </source>
</evidence>
<dbReference type="EMBL" id="CM029040">
    <property type="protein sequence ID" value="KAG2632131.1"/>
    <property type="molecule type" value="Genomic_DNA"/>
</dbReference>
<feature type="compositionally biased region" description="Basic and acidic residues" evidence="1">
    <location>
        <begin position="46"/>
        <end position="57"/>
    </location>
</feature>
<organism evidence="2 3">
    <name type="scientific">Panicum virgatum</name>
    <name type="common">Blackwell switchgrass</name>
    <dbReference type="NCBI Taxonomy" id="38727"/>
    <lineage>
        <taxon>Eukaryota</taxon>
        <taxon>Viridiplantae</taxon>
        <taxon>Streptophyta</taxon>
        <taxon>Embryophyta</taxon>
        <taxon>Tracheophyta</taxon>
        <taxon>Spermatophyta</taxon>
        <taxon>Magnoliopsida</taxon>
        <taxon>Liliopsida</taxon>
        <taxon>Poales</taxon>
        <taxon>Poaceae</taxon>
        <taxon>PACMAD clade</taxon>
        <taxon>Panicoideae</taxon>
        <taxon>Panicodae</taxon>
        <taxon>Paniceae</taxon>
        <taxon>Panicinae</taxon>
        <taxon>Panicum</taxon>
        <taxon>Panicum sect. Hiantes</taxon>
    </lineage>
</organism>